<name>A0A397DRI5_APHAT</name>
<dbReference type="Proteomes" id="UP000266643">
    <property type="component" value="Unassembled WGS sequence"/>
</dbReference>
<comment type="caution">
    <text evidence="1">The sequence shown here is derived from an EMBL/GenBank/DDBJ whole genome shotgun (WGS) entry which is preliminary data.</text>
</comment>
<evidence type="ECO:0000313" key="1">
    <source>
        <dbReference type="EMBL" id="RHY66950.1"/>
    </source>
</evidence>
<reference evidence="1 2" key="1">
    <citation type="submission" date="2018-08" db="EMBL/GenBank/DDBJ databases">
        <title>Aphanomyces genome sequencing and annotation.</title>
        <authorList>
            <person name="Minardi D."/>
            <person name="Oidtmann B."/>
            <person name="Van Der Giezen M."/>
            <person name="Studholme D.J."/>
        </authorList>
    </citation>
    <scope>NUCLEOTIDE SEQUENCE [LARGE SCALE GENOMIC DNA]</scope>
    <source>
        <strain evidence="1 2">D2</strain>
    </source>
</reference>
<sequence length="104" mass="11557">NVVINAGEHVANFKDKIKVVTMYRFPAYLMVFSRVHGLTVNQEGQLKYNGATIDMANSSLETFDGSTADLFELSMISECFDADDVPMSKDVHVLVLAQTPHFDV</sequence>
<proteinExistence type="predicted"/>
<evidence type="ECO:0000313" key="2">
    <source>
        <dbReference type="Proteomes" id="UP000266643"/>
    </source>
</evidence>
<dbReference type="EMBL" id="QUTD01004624">
    <property type="protein sequence ID" value="RHY66950.1"/>
    <property type="molecule type" value="Genomic_DNA"/>
</dbReference>
<accession>A0A397DRI5</accession>
<protein>
    <submittedName>
        <fullName evidence="1">Uncharacterized protein</fullName>
    </submittedName>
</protein>
<gene>
    <name evidence="1" type="ORF">DYB30_008280</name>
</gene>
<dbReference type="AlphaFoldDB" id="A0A397DRI5"/>
<feature type="non-terminal residue" evidence="1">
    <location>
        <position position="1"/>
    </location>
</feature>
<organism evidence="1 2">
    <name type="scientific">Aphanomyces astaci</name>
    <name type="common">Crayfish plague agent</name>
    <dbReference type="NCBI Taxonomy" id="112090"/>
    <lineage>
        <taxon>Eukaryota</taxon>
        <taxon>Sar</taxon>
        <taxon>Stramenopiles</taxon>
        <taxon>Oomycota</taxon>
        <taxon>Saprolegniomycetes</taxon>
        <taxon>Saprolegniales</taxon>
        <taxon>Verrucalvaceae</taxon>
        <taxon>Aphanomyces</taxon>
    </lineage>
</organism>